<dbReference type="Proteomes" id="UP000024332">
    <property type="component" value="Unassembled WGS sequence"/>
</dbReference>
<accession>A0A031LQ99</accession>
<proteinExistence type="predicted"/>
<dbReference type="PANTHER" id="PTHR42685">
    <property type="entry name" value="GERANYLGERANYL DIPHOSPHATE REDUCTASE"/>
    <property type="match status" value="1"/>
</dbReference>
<dbReference type="AlphaFoldDB" id="A0A031LQ99"/>
<name>A0A031LQ99_9CREN</name>
<evidence type="ECO:0000313" key="2">
    <source>
        <dbReference type="Proteomes" id="UP000024332"/>
    </source>
</evidence>
<protein>
    <submittedName>
        <fullName evidence="1">FAD-dependent oxidoreductase</fullName>
    </submittedName>
</protein>
<dbReference type="SUPFAM" id="SSF51971">
    <property type="entry name" value="Nucleotide-binding domain"/>
    <property type="match status" value="1"/>
</dbReference>
<keyword evidence="2" id="KW-1185">Reference proteome</keyword>
<gene>
    <name evidence="1" type="ORF">CM19_04865</name>
</gene>
<dbReference type="OrthoDB" id="6062at2157"/>
<dbReference type="PANTHER" id="PTHR42685:SF20">
    <property type="entry name" value="HYDROGENASE, PUTATIVE-RELATED"/>
    <property type="match status" value="1"/>
</dbReference>
<dbReference type="EMBL" id="JFZT01000037">
    <property type="protein sequence ID" value="EZQ09930.1"/>
    <property type="molecule type" value="Genomic_DNA"/>
</dbReference>
<comment type="caution">
    <text evidence="1">The sequence shown here is derived from an EMBL/GenBank/DDBJ whole genome shotgun (WGS) entry which is preliminary data.</text>
</comment>
<dbReference type="STRING" id="1160895.CM19_04865"/>
<dbReference type="InterPro" id="IPR050407">
    <property type="entry name" value="Geranylgeranyl_reductase"/>
</dbReference>
<reference evidence="1 2" key="1">
    <citation type="submission" date="2014-03" db="EMBL/GenBank/DDBJ databases">
        <title>Draft genome sequence of the novel thermoacidophilic archaea Acidianus copahuensis ALE1 strain, isolated from Copahue volcanic area in Neuquen Argentina.</title>
        <authorList>
            <person name="Urbieta M.S."/>
            <person name="Rascovan N."/>
            <person name="Castro C."/>
            <person name="Revale S."/>
            <person name="Giaveno M.A."/>
            <person name="Vazquez M.P."/>
            <person name="Donati E.R."/>
        </authorList>
    </citation>
    <scope>NUCLEOTIDE SEQUENCE [LARGE SCALE GENOMIC DNA]</scope>
    <source>
        <strain evidence="1 2">ALE1</strain>
    </source>
</reference>
<feature type="non-terminal residue" evidence="1">
    <location>
        <position position="280"/>
    </location>
</feature>
<dbReference type="RefSeq" id="WP_048099268.1">
    <property type="nucleotide sequence ID" value="NZ_JFZT01000037.1"/>
</dbReference>
<dbReference type="InterPro" id="IPR036188">
    <property type="entry name" value="FAD/NAD-bd_sf"/>
</dbReference>
<sequence length="280" mass="31138">MKIAIVGAGPAGLFLGKTLREDVVIYEREKKLGMKPCSWVVLSSIENFVEIKASEILFKIKGYRIFLDNKLIHEIYSDQPFAYIIDKVEFLERLAEGQEIMKEFGKIHGKHVNDKEYDVVVDARGYQSLSGGTVQAIQYDTSYKAEEEVLNSYFYSDFIGYGWVFPGPQGSRIGIGGDAPFQVLNERLNYLLKGEKLSYGVARISIGGIREGSYVGEAGGAVFPITGEGIRPSIMHAYLMSKVIKGESPNIIKSSILNKIINAHLDFINKAKNTEHPGSK</sequence>
<organism evidence="1 2">
    <name type="scientific">Candidatus Acidianus copahuensis</name>
    <dbReference type="NCBI Taxonomy" id="1160895"/>
    <lineage>
        <taxon>Archaea</taxon>
        <taxon>Thermoproteota</taxon>
        <taxon>Thermoprotei</taxon>
        <taxon>Sulfolobales</taxon>
        <taxon>Sulfolobaceae</taxon>
        <taxon>Acidianus</taxon>
    </lineage>
</organism>
<evidence type="ECO:0000313" key="1">
    <source>
        <dbReference type="EMBL" id="EZQ09930.1"/>
    </source>
</evidence>
<dbReference type="Gene3D" id="3.50.50.60">
    <property type="entry name" value="FAD/NAD(P)-binding domain"/>
    <property type="match status" value="1"/>
</dbReference>